<evidence type="ECO:0000256" key="3">
    <source>
        <dbReference type="ARBA" id="ARBA00023163"/>
    </source>
</evidence>
<dbReference type="Pfam" id="PF13377">
    <property type="entry name" value="Peripla_BP_3"/>
    <property type="match status" value="1"/>
</dbReference>
<name>A0A7W7BT24_9MICO</name>
<evidence type="ECO:0000259" key="4">
    <source>
        <dbReference type="PROSITE" id="PS50932"/>
    </source>
</evidence>
<dbReference type="SUPFAM" id="SSF47413">
    <property type="entry name" value="lambda repressor-like DNA-binding domains"/>
    <property type="match status" value="1"/>
</dbReference>
<dbReference type="PROSITE" id="PS50932">
    <property type="entry name" value="HTH_LACI_2"/>
    <property type="match status" value="1"/>
</dbReference>
<protein>
    <submittedName>
        <fullName evidence="5">LacI family xylobiose transport system transcriptional regulator</fullName>
    </submittedName>
</protein>
<evidence type="ECO:0000313" key="5">
    <source>
        <dbReference type="EMBL" id="MBB4668322.1"/>
    </source>
</evidence>
<keyword evidence="6" id="KW-1185">Reference proteome</keyword>
<reference evidence="5 6" key="1">
    <citation type="submission" date="2020-08" db="EMBL/GenBank/DDBJ databases">
        <title>Sequencing the genomes of 1000 actinobacteria strains.</title>
        <authorList>
            <person name="Klenk H.-P."/>
        </authorList>
    </citation>
    <scope>NUCLEOTIDE SEQUENCE [LARGE SCALE GENOMIC DNA]</scope>
    <source>
        <strain evidence="5 6">DSM 24947</strain>
    </source>
</reference>
<dbReference type="RefSeq" id="WP_184220164.1">
    <property type="nucleotide sequence ID" value="NZ_JACHMD010000001.1"/>
</dbReference>
<gene>
    <name evidence="5" type="ORF">BKA24_003031</name>
</gene>
<sequence length="335" mass="35567">MSDHPRVTLAMIAAEAGVSKATVSKVLNGRTDVSAGTRSRLERLLQSHGYRRRPAASPSRTIEVVLSDLDAGWSLEVTGGIERTAHEAGFSVILTVSGDRHAPADEWLDGVLLRRPAGVVLMFADLPREQREKLRARGMPFAIIAPSGDPSPGVPSVGSANRDGAFAATRHLIELGHRRIAAITGPRDMMCSVARLEGYREAMAAARLPVDPDWVRFGTFLPAGGEVHARELLARRDRPTAVFAGSDLQALGVIAAATATGLAVPTDLSVVGYDDIALARWMSPQLTTVHQPLARMGAEAARMVLHLAEGGVADSRRIDLPARLVVRGSSAPVAA</sequence>
<dbReference type="GO" id="GO:0003700">
    <property type="term" value="F:DNA-binding transcription factor activity"/>
    <property type="evidence" value="ECO:0007669"/>
    <property type="project" value="TreeGrafter"/>
</dbReference>
<dbReference type="GO" id="GO:0000976">
    <property type="term" value="F:transcription cis-regulatory region binding"/>
    <property type="evidence" value="ECO:0007669"/>
    <property type="project" value="TreeGrafter"/>
</dbReference>
<dbReference type="Pfam" id="PF00356">
    <property type="entry name" value="LacI"/>
    <property type="match status" value="1"/>
</dbReference>
<dbReference type="Gene3D" id="1.10.260.40">
    <property type="entry name" value="lambda repressor-like DNA-binding domains"/>
    <property type="match status" value="1"/>
</dbReference>
<dbReference type="SUPFAM" id="SSF53822">
    <property type="entry name" value="Periplasmic binding protein-like I"/>
    <property type="match status" value="1"/>
</dbReference>
<proteinExistence type="predicted"/>
<accession>A0A7W7BT24</accession>
<dbReference type="PANTHER" id="PTHR30146">
    <property type="entry name" value="LACI-RELATED TRANSCRIPTIONAL REPRESSOR"/>
    <property type="match status" value="1"/>
</dbReference>
<dbReference type="SMART" id="SM00354">
    <property type="entry name" value="HTH_LACI"/>
    <property type="match status" value="1"/>
</dbReference>
<dbReference type="CDD" id="cd06296">
    <property type="entry name" value="PBP1_CatR-like"/>
    <property type="match status" value="1"/>
</dbReference>
<keyword evidence="1" id="KW-0805">Transcription regulation</keyword>
<evidence type="ECO:0000256" key="1">
    <source>
        <dbReference type="ARBA" id="ARBA00023015"/>
    </source>
</evidence>
<dbReference type="AlphaFoldDB" id="A0A7W7BT24"/>
<dbReference type="PANTHER" id="PTHR30146:SF153">
    <property type="entry name" value="LACTOSE OPERON REPRESSOR"/>
    <property type="match status" value="1"/>
</dbReference>
<dbReference type="InterPro" id="IPR046335">
    <property type="entry name" value="LacI/GalR-like_sensor"/>
</dbReference>
<feature type="domain" description="HTH lacI-type" evidence="4">
    <location>
        <begin position="7"/>
        <end position="61"/>
    </location>
</feature>
<dbReference type="InterPro" id="IPR028082">
    <property type="entry name" value="Peripla_BP_I"/>
</dbReference>
<comment type="caution">
    <text evidence="5">The sequence shown here is derived from an EMBL/GenBank/DDBJ whole genome shotgun (WGS) entry which is preliminary data.</text>
</comment>
<evidence type="ECO:0000313" key="6">
    <source>
        <dbReference type="Proteomes" id="UP000573729"/>
    </source>
</evidence>
<keyword evidence="2" id="KW-0238">DNA-binding</keyword>
<dbReference type="Proteomes" id="UP000573729">
    <property type="component" value="Unassembled WGS sequence"/>
</dbReference>
<dbReference type="Gene3D" id="3.40.50.2300">
    <property type="match status" value="2"/>
</dbReference>
<dbReference type="CDD" id="cd01392">
    <property type="entry name" value="HTH_LacI"/>
    <property type="match status" value="1"/>
</dbReference>
<dbReference type="InterPro" id="IPR010982">
    <property type="entry name" value="Lambda_DNA-bd_dom_sf"/>
</dbReference>
<evidence type="ECO:0000256" key="2">
    <source>
        <dbReference type="ARBA" id="ARBA00023125"/>
    </source>
</evidence>
<dbReference type="EMBL" id="JACHMD010000001">
    <property type="protein sequence ID" value="MBB4668322.1"/>
    <property type="molecule type" value="Genomic_DNA"/>
</dbReference>
<keyword evidence="3" id="KW-0804">Transcription</keyword>
<organism evidence="5 6">
    <name type="scientific">Microbacterium marinum</name>
    <dbReference type="NCBI Taxonomy" id="421115"/>
    <lineage>
        <taxon>Bacteria</taxon>
        <taxon>Bacillati</taxon>
        <taxon>Actinomycetota</taxon>
        <taxon>Actinomycetes</taxon>
        <taxon>Micrococcales</taxon>
        <taxon>Microbacteriaceae</taxon>
        <taxon>Microbacterium</taxon>
    </lineage>
</organism>
<dbReference type="InterPro" id="IPR000843">
    <property type="entry name" value="HTH_LacI"/>
</dbReference>